<proteinExistence type="predicted"/>
<dbReference type="InterPro" id="IPR029069">
    <property type="entry name" value="HotDog_dom_sf"/>
</dbReference>
<dbReference type="Proteomes" id="UP001194579">
    <property type="component" value="Unassembled WGS sequence"/>
</dbReference>
<dbReference type="SUPFAM" id="SSF54637">
    <property type="entry name" value="Thioesterase/thiol ester dehydrase-isomerase"/>
    <property type="match status" value="1"/>
</dbReference>
<dbReference type="EMBL" id="WABS01000003">
    <property type="protein sequence ID" value="MBI0553299.1"/>
    <property type="molecule type" value="Genomic_DNA"/>
</dbReference>
<dbReference type="HOGENOM" id="CLU_116661_0_2_6"/>
<dbReference type="Gene3D" id="3.10.129.10">
    <property type="entry name" value="Hotdog Thioesterase"/>
    <property type="match status" value="1"/>
</dbReference>
<dbReference type="Proteomes" id="UP000008044">
    <property type="component" value="Chromosome"/>
</dbReference>
<dbReference type="RefSeq" id="WP_014702157.1">
    <property type="nucleotide sequence ID" value="NC_017845.1"/>
</dbReference>
<gene>
    <name evidence="1" type="ordered locus">W5S_4766</name>
    <name evidence="2" type="ORF">F6Q06_02170</name>
</gene>
<dbReference type="PATRIC" id="fig|1166016.3.peg.4824"/>
<evidence type="ECO:0000313" key="3">
    <source>
        <dbReference type="Proteomes" id="UP000008044"/>
    </source>
</evidence>
<organism evidence="1 3">
    <name type="scientific">Pectobacterium parmentieri</name>
    <dbReference type="NCBI Taxonomy" id="1905730"/>
    <lineage>
        <taxon>Bacteria</taxon>
        <taxon>Pseudomonadati</taxon>
        <taxon>Pseudomonadota</taxon>
        <taxon>Gammaproteobacteria</taxon>
        <taxon>Enterobacterales</taxon>
        <taxon>Pectobacteriaceae</taxon>
        <taxon>Pectobacterium</taxon>
    </lineage>
</organism>
<dbReference type="GeneID" id="45851461"/>
<protein>
    <submittedName>
        <fullName evidence="1">(3R)-hydroxymyristoyl-[acyl-carrier-protein] dehydratase</fullName>
    </submittedName>
    <submittedName>
        <fullName evidence="2">Hotdog family protein</fullName>
    </submittedName>
</protein>
<name>A0A0H3IFD5_PECPM</name>
<dbReference type="Pfam" id="PF22817">
    <property type="entry name" value="ApeP-like"/>
    <property type="match status" value="1"/>
</dbReference>
<dbReference type="EMBL" id="CP003415">
    <property type="protein sequence ID" value="AFI92806.1"/>
    <property type="molecule type" value="Genomic_DNA"/>
</dbReference>
<dbReference type="STRING" id="1905730.W5S_4766"/>
<dbReference type="OMA" id="IHCQVDI"/>
<reference evidence="1 3" key="1">
    <citation type="journal article" date="2012" name="J. Bacteriol.">
        <title>Genome sequence of Pectobacterium sp. strain SCC3193.</title>
        <authorList>
            <person name="Koskinen J.P."/>
            <person name="Laine P."/>
            <person name="Niemi O."/>
            <person name="Nykyri J."/>
            <person name="Harjunpaa H."/>
            <person name="Auvinen P."/>
            <person name="Paulin L."/>
            <person name="Pirhonen M."/>
            <person name="Palva T."/>
            <person name="Holm L."/>
        </authorList>
    </citation>
    <scope>NUCLEOTIDE SEQUENCE [LARGE SCALE GENOMIC DNA]</scope>
    <source>
        <strain evidence="1 3">SCC3193</strain>
    </source>
</reference>
<keyword evidence="4" id="KW-1185">Reference proteome</keyword>
<reference evidence="4" key="3">
    <citation type="submission" date="2023-07" db="EMBL/GenBank/DDBJ databases">
        <title>Identification of Pectobacterium versatile causing blackleg of potato from New York State with a whole genome sequencing approach.</title>
        <authorList>
            <person name="Ma X."/>
            <person name="Swingle B."/>
        </authorList>
    </citation>
    <scope>NUCLEOTIDE SEQUENCE [LARGE SCALE GENOMIC DNA]</scope>
    <source>
        <strain evidence="4">NY1588A</strain>
    </source>
</reference>
<dbReference type="KEGG" id="pec:W5S_4766"/>
<evidence type="ECO:0000313" key="2">
    <source>
        <dbReference type="EMBL" id="MBI0553299.1"/>
    </source>
</evidence>
<dbReference type="PIRSF" id="PIRSF020565">
    <property type="entry name" value="3Ho_Ac_ACP_DH_prd"/>
    <property type="match status" value="1"/>
</dbReference>
<dbReference type="OrthoDB" id="9800188at2"/>
<accession>A0A0H3IFD5</accession>
<dbReference type="CDD" id="cd01289">
    <property type="entry name" value="FabA_like"/>
    <property type="match status" value="1"/>
</dbReference>
<dbReference type="eggNOG" id="COG4706">
    <property type="taxonomic scope" value="Bacteria"/>
</dbReference>
<sequence length="160" mass="17713">MSEYLAAADYLPHSAPMVLVAEVLHVDDEHAHCRVAVNRESILAPFLNAQGHLPAWFGIEIIAQTIGVWSGWHGRQSRELHEKPRPGMLLGGRGYHCKQDVFPAGALLDVTVTLLMRDDKVGSFEGEIAIDGEKYASGRLNTYQPDDNELKTLLEQGKLL</sequence>
<evidence type="ECO:0000313" key="4">
    <source>
        <dbReference type="Proteomes" id="UP001194579"/>
    </source>
</evidence>
<evidence type="ECO:0000313" key="1">
    <source>
        <dbReference type="EMBL" id="AFI92806.1"/>
    </source>
</evidence>
<reference evidence="2" key="4">
    <citation type="submission" date="2024-05" db="EMBL/GenBank/DDBJ databases">
        <title>Identification of Pectobacterium versatile causing blackleg of potato from New York State with a whole genome sequencing approach.</title>
        <authorList>
            <person name="Ma X."/>
            <person name="Swingle B."/>
        </authorList>
    </citation>
    <scope>NUCLEOTIDE SEQUENCE</scope>
    <source>
        <strain evidence="2">NY1588A</strain>
    </source>
</reference>
<dbReference type="AlphaFoldDB" id="A0A0H3IFD5"/>
<dbReference type="KEGG" id="ppar:A8F97_18545"/>
<dbReference type="InterPro" id="IPR016776">
    <property type="entry name" value="ApeP-like_dehydratase"/>
</dbReference>
<reference evidence="1" key="2">
    <citation type="submission" date="2012-03" db="EMBL/GenBank/DDBJ databases">
        <authorList>
            <person name="Koskinen P."/>
            <person name="Laine P."/>
            <person name="Niemi O."/>
            <person name="Nykyri J."/>
            <person name="Harjunpaa H."/>
            <person name="Auvinen P."/>
            <person name="Paulin L."/>
            <person name="Pirhonen M."/>
            <person name="Palva T."/>
            <person name="Holm L."/>
        </authorList>
    </citation>
    <scope>NUCLEOTIDE SEQUENCE</scope>
    <source>
        <strain evidence="1">SCC3193</strain>
    </source>
</reference>